<feature type="coiled-coil region" evidence="1">
    <location>
        <begin position="98"/>
        <end position="178"/>
    </location>
</feature>
<name>A0A6N9Q093_9BACL</name>
<dbReference type="Proteomes" id="UP000448943">
    <property type="component" value="Unassembled WGS sequence"/>
</dbReference>
<keyword evidence="1" id="KW-0175">Coiled coil</keyword>
<keyword evidence="3" id="KW-1185">Reference proteome</keyword>
<comment type="caution">
    <text evidence="2">The sequence shown here is derived from an EMBL/GenBank/DDBJ whole genome shotgun (WGS) entry which is preliminary data.</text>
</comment>
<evidence type="ECO:0000313" key="2">
    <source>
        <dbReference type="EMBL" id="NBI27490.1"/>
    </source>
</evidence>
<reference evidence="2 3" key="1">
    <citation type="submission" date="2019-01" db="EMBL/GenBank/DDBJ databases">
        <title>Chengkuizengella sp. nov., isolated from deep-sea sediment of East Pacific Ocean.</title>
        <authorList>
            <person name="Yang J."/>
            <person name="Lai Q."/>
            <person name="Shao Z."/>
        </authorList>
    </citation>
    <scope>NUCLEOTIDE SEQUENCE [LARGE SCALE GENOMIC DNA]</scope>
    <source>
        <strain evidence="2 3">YPA3-1-1</strain>
    </source>
</reference>
<protein>
    <submittedName>
        <fullName evidence="2">Uncharacterized protein</fullName>
    </submittedName>
</protein>
<evidence type="ECO:0000256" key="1">
    <source>
        <dbReference type="SAM" id="Coils"/>
    </source>
</evidence>
<sequence length="313" mass="36751">MYKQINKQIVQTKERLRKRRKLKLKLDQLELTLQDEHSKLKKYKKILENEEQDVSKLESFSLTSLFYTVLGTKDKKLQKEKEEYLAAKLKYDESYETVSDVKQEKIELQKLLRNYKDVEAEYESILKLKKQLILQSEDENTKKLIHLTEAKSELQEDLRELEEAIHAGNNAKNNLNTMIEALRSAKNWGTYDMIGGGLISTAAKHSKIDKANQYAHQVQKSLRLFKNELLDVKMDHHLNLQIHSFEKFADYFFDGLIFDWIVQSKINNSLNNVMKISRQVSDIILQLNKQSTKVQNEIQTLSENILEIVTDME</sequence>
<gene>
    <name evidence="2" type="ORF">ERL59_00715</name>
</gene>
<feature type="coiled-coil region" evidence="1">
    <location>
        <begin position="19"/>
        <end position="60"/>
    </location>
</feature>
<accession>A0A6N9Q093</accession>
<evidence type="ECO:0000313" key="3">
    <source>
        <dbReference type="Proteomes" id="UP000448943"/>
    </source>
</evidence>
<organism evidence="2 3">
    <name type="scientific">Chengkuizengella marina</name>
    <dbReference type="NCBI Taxonomy" id="2507566"/>
    <lineage>
        <taxon>Bacteria</taxon>
        <taxon>Bacillati</taxon>
        <taxon>Bacillota</taxon>
        <taxon>Bacilli</taxon>
        <taxon>Bacillales</taxon>
        <taxon>Paenibacillaceae</taxon>
        <taxon>Chengkuizengella</taxon>
    </lineage>
</organism>
<dbReference type="RefSeq" id="WP_160643498.1">
    <property type="nucleotide sequence ID" value="NZ_SIJB01000004.1"/>
</dbReference>
<dbReference type="EMBL" id="SIJB01000004">
    <property type="protein sequence ID" value="NBI27490.1"/>
    <property type="molecule type" value="Genomic_DNA"/>
</dbReference>
<proteinExistence type="predicted"/>
<dbReference type="OrthoDB" id="3540923at2"/>
<dbReference type="AlphaFoldDB" id="A0A6N9Q093"/>